<keyword evidence="2" id="KW-0812">Transmembrane</keyword>
<keyword evidence="2" id="KW-1133">Transmembrane helix</keyword>
<dbReference type="EMBL" id="AHFE01000026">
    <property type="protein sequence ID" value="EOP45420.1"/>
    <property type="molecule type" value="Genomic_DNA"/>
</dbReference>
<dbReference type="Proteomes" id="UP000014020">
    <property type="component" value="Unassembled WGS sequence"/>
</dbReference>
<dbReference type="AlphaFoldDB" id="R8NFY9"/>
<dbReference type="SUPFAM" id="SSF53098">
    <property type="entry name" value="Ribonuclease H-like"/>
    <property type="match status" value="1"/>
</dbReference>
<proteinExistence type="predicted"/>
<keyword evidence="2" id="KW-0472">Membrane</keyword>
<sequence>MNASVIHYSGKIIFLILNFLSFYLHTCNFSENTVCNIRSNDSKKWKSLFKIAHYRNVKQERLEYHVYEKLLSISLCSSTMFKMRQLILQKKQKELSEYKATAMIQDYLYILYQAIQQNTQDITKILVCLFHLLQKNGQKSHQYEKKRSWISWVLSEYNGLKKQKKSA</sequence>
<name>R8NFY9_BACCX</name>
<reference evidence="4" key="1">
    <citation type="submission" date="2012-12" db="EMBL/GenBank/DDBJ databases">
        <title>The genome sequence of Bacillus cereus VD146.</title>
        <authorList>
            <consortium name="The Broad Institute Genome Sequencing Platform"/>
            <consortium name="The Broad Institute Genome Sequencing Center for Infectious Disease"/>
            <person name="Feldgarden M."/>
            <person name="Van der Auwera G.A."/>
            <person name="Mahillon J."/>
            <person name="Duprez V."/>
            <person name="Timmery S."/>
            <person name="Mattelet C."/>
            <person name="Dierick K."/>
            <person name="Sun M."/>
            <person name="Yu Z."/>
            <person name="Zhu L."/>
            <person name="Hu X."/>
            <person name="Shank E.B."/>
            <person name="Swiecicka I."/>
            <person name="Hansen B.M."/>
            <person name="Andrup L."/>
            <person name="Walker B."/>
            <person name="Young S.K."/>
            <person name="Zeng Q."/>
            <person name="Gargeya S."/>
            <person name="Fitzgerald M."/>
            <person name="Haas B."/>
            <person name="Abouelleil A."/>
            <person name="Alvarado L."/>
            <person name="Arachchi H.M."/>
            <person name="Berlin A.M."/>
            <person name="Chapman S.B."/>
            <person name="Dewar J."/>
            <person name="Goldberg J."/>
            <person name="Griggs A."/>
            <person name="Gujja S."/>
            <person name="Hansen M."/>
            <person name="Howarth C."/>
            <person name="Imamovic A."/>
            <person name="Larimer J."/>
            <person name="McCowan C."/>
            <person name="Murphy C."/>
            <person name="Neiman D."/>
            <person name="Pearson M."/>
            <person name="Priest M."/>
            <person name="Roberts A."/>
            <person name="Saif S."/>
            <person name="Shea T."/>
            <person name="Sisk P."/>
            <person name="Sykes S."/>
            <person name="Wortman J."/>
            <person name="Nusbaum C."/>
            <person name="Birren B."/>
        </authorList>
    </citation>
    <scope>NUCLEOTIDE SEQUENCE [LARGE SCALE GENOMIC DNA]</scope>
    <source>
        <strain evidence="4">VD146</strain>
    </source>
</reference>
<evidence type="ECO:0000256" key="2">
    <source>
        <dbReference type="SAM" id="Phobius"/>
    </source>
</evidence>
<comment type="function">
    <text evidence="1">Involved in the transposition of the insertion sequence.</text>
</comment>
<organism evidence="3 4">
    <name type="scientific">Bacillus cereus (strain VD146)</name>
    <dbReference type="NCBI Taxonomy" id="1053236"/>
    <lineage>
        <taxon>Bacteria</taxon>
        <taxon>Bacillati</taxon>
        <taxon>Bacillota</taxon>
        <taxon>Bacilli</taxon>
        <taxon>Bacillales</taxon>
        <taxon>Bacillaceae</taxon>
        <taxon>Bacillus</taxon>
        <taxon>Bacillus cereus group</taxon>
    </lineage>
</organism>
<evidence type="ECO:0000313" key="4">
    <source>
        <dbReference type="Proteomes" id="UP000014020"/>
    </source>
</evidence>
<dbReference type="PATRIC" id="fig|1053236.3.peg.1115"/>
<dbReference type="InterPro" id="IPR012337">
    <property type="entry name" value="RNaseH-like_sf"/>
</dbReference>
<dbReference type="HOGENOM" id="CLU_1591272_0_0_9"/>
<comment type="caution">
    <text evidence="3">The sequence shown here is derived from an EMBL/GenBank/DDBJ whole genome shotgun (WGS) entry which is preliminary data.</text>
</comment>
<evidence type="ECO:0000313" key="3">
    <source>
        <dbReference type="EMBL" id="EOP45420.1"/>
    </source>
</evidence>
<evidence type="ECO:0000256" key="1">
    <source>
        <dbReference type="ARBA" id="ARBA00002286"/>
    </source>
</evidence>
<accession>R8NFY9</accession>
<gene>
    <name evidence="3" type="ORF">IK1_04457</name>
</gene>
<feature type="transmembrane region" description="Helical" evidence="2">
    <location>
        <begin position="6"/>
        <end position="24"/>
    </location>
</feature>
<protein>
    <submittedName>
        <fullName evidence="3">Transposase for insertion sequence element IS231E</fullName>
    </submittedName>
</protein>